<evidence type="ECO:0000256" key="9">
    <source>
        <dbReference type="ARBA" id="ARBA00022989"/>
    </source>
</evidence>
<dbReference type="AlphaFoldDB" id="A0A6B2JSJ6"/>
<evidence type="ECO:0000256" key="13">
    <source>
        <dbReference type="SAM" id="Phobius"/>
    </source>
</evidence>
<gene>
    <name evidence="15" type="ORF">GZA08_09490</name>
</gene>
<name>A0A6B2JSJ6_9RHOB</name>
<evidence type="ECO:0000256" key="5">
    <source>
        <dbReference type="ARBA" id="ARBA00022617"/>
    </source>
</evidence>
<dbReference type="RefSeq" id="WP_163892663.1">
    <property type="nucleotide sequence ID" value="NZ_JAAFYS010000002.1"/>
</dbReference>
<dbReference type="GO" id="GO:0046872">
    <property type="term" value="F:metal ion binding"/>
    <property type="evidence" value="ECO:0007669"/>
    <property type="project" value="UniProtKB-KW"/>
</dbReference>
<dbReference type="Proteomes" id="UP000474757">
    <property type="component" value="Unassembled WGS sequence"/>
</dbReference>
<dbReference type="Gene3D" id="1.20.950.20">
    <property type="entry name" value="Transmembrane di-heme cytochromes, Chain C"/>
    <property type="match status" value="2"/>
</dbReference>
<dbReference type="SUPFAM" id="SSF81342">
    <property type="entry name" value="Transmembrane di-heme cytochromes"/>
    <property type="match status" value="1"/>
</dbReference>
<evidence type="ECO:0000256" key="4">
    <source>
        <dbReference type="ARBA" id="ARBA00022475"/>
    </source>
</evidence>
<protein>
    <submittedName>
        <fullName evidence="15">Cytochrome b</fullName>
    </submittedName>
</protein>
<keyword evidence="4" id="KW-1003">Cell membrane</keyword>
<evidence type="ECO:0000256" key="10">
    <source>
        <dbReference type="ARBA" id="ARBA00023004"/>
    </source>
</evidence>
<evidence type="ECO:0000256" key="1">
    <source>
        <dbReference type="ARBA" id="ARBA00001970"/>
    </source>
</evidence>
<dbReference type="InterPro" id="IPR052168">
    <property type="entry name" value="Cytochrome_b561_oxidase"/>
</dbReference>
<keyword evidence="6 13" id="KW-0812">Transmembrane</keyword>
<keyword evidence="9 13" id="KW-1133">Transmembrane helix</keyword>
<comment type="caution">
    <text evidence="15">The sequence shown here is derived from an EMBL/GenBank/DDBJ whole genome shotgun (WGS) entry which is preliminary data.</text>
</comment>
<dbReference type="PANTHER" id="PTHR30529:SF1">
    <property type="entry name" value="CYTOCHROME B561 HOMOLOG 2"/>
    <property type="match status" value="1"/>
</dbReference>
<evidence type="ECO:0000256" key="6">
    <source>
        <dbReference type="ARBA" id="ARBA00022692"/>
    </source>
</evidence>
<dbReference type="PANTHER" id="PTHR30529">
    <property type="entry name" value="CYTOCHROME B561"/>
    <property type="match status" value="1"/>
</dbReference>
<evidence type="ECO:0000256" key="2">
    <source>
        <dbReference type="ARBA" id="ARBA00004651"/>
    </source>
</evidence>
<keyword evidence="8" id="KW-0249">Electron transport</keyword>
<feature type="transmembrane region" description="Helical" evidence="13">
    <location>
        <begin position="23"/>
        <end position="43"/>
    </location>
</feature>
<evidence type="ECO:0000259" key="14">
    <source>
        <dbReference type="Pfam" id="PF01292"/>
    </source>
</evidence>
<proteinExistence type="inferred from homology"/>
<comment type="subcellular location">
    <subcellularLocation>
        <location evidence="2">Cell membrane</location>
        <topology evidence="2">Multi-pass membrane protein</topology>
    </subcellularLocation>
</comment>
<comment type="cofactor">
    <cofactor evidence="1">
        <name>heme b</name>
        <dbReference type="ChEBI" id="CHEBI:60344"/>
    </cofactor>
</comment>
<dbReference type="EMBL" id="JAAGAB010000002">
    <property type="protein sequence ID" value="NDV01198.1"/>
    <property type="molecule type" value="Genomic_DNA"/>
</dbReference>
<dbReference type="Pfam" id="PF01292">
    <property type="entry name" value="Ni_hydr_CYTB"/>
    <property type="match status" value="1"/>
</dbReference>
<dbReference type="InterPro" id="IPR016174">
    <property type="entry name" value="Di-haem_cyt_TM"/>
</dbReference>
<organism evidence="15 16">
    <name type="scientific">Pseudoroseicyclus tamaricis</name>
    <dbReference type="NCBI Taxonomy" id="2705421"/>
    <lineage>
        <taxon>Bacteria</taxon>
        <taxon>Pseudomonadati</taxon>
        <taxon>Pseudomonadota</taxon>
        <taxon>Alphaproteobacteria</taxon>
        <taxon>Rhodobacterales</taxon>
        <taxon>Paracoccaceae</taxon>
        <taxon>Pseudoroseicyclus</taxon>
    </lineage>
</organism>
<dbReference type="GO" id="GO:0005886">
    <property type="term" value="C:plasma membrane"/>
    <property type="evidence" value="ECO:0007669"/>
    <property type="project" value="UniProtKB-SubCell"/>
</dbReference>
<evidence type="ECO:0000256" key="8">
    <source>
        <dbReference type="ARBA" id="ARBA00022982"/>
    </source>
</evidence>
<dbReference type="GO" id="GO:0009055">
    <property type="term" value="F:electron transfer activity"/>
    <property type="evidence" value="ECO:0007669"/>
    <property type="project" value="InterPro"/>
</dbReference>
<dbReference type="GO" id="GO:0020037">
    <property type="term" value="F:heme binding"/>
    <property type="evidence" value="ECO:0007669"/>
    <property type="project" value="TreeGrafter"/>
</dbReference>
<comment type="similarity">
    <text evidence="12">Belongs to the cytochrome b561 family.</text>
</comment>
<evidence type="ECO:0000313" key="16">
    <source>
        <dbReference type="Proteomes" id="UP000474757"/>
    </source>
</evidence>
<sequence length="190" mass="20907">MANAAEIEAGRAGAGRYRGPAQALHWLTALLILSTIPAGVIMVEEGTSRPVQDALYLWHKNVGVVIFLLVVARLIYRAFHPAPPLPGRVPPLQRRIAYATHWLLYLLVLVMTISGYIRVKAGGFPIEMLDALGLPSLVPRSDDLAETAQNVHLTARYAIVVLVLLHIGAALYHLLVRKDGVFQRMLPGRR</sequence>
<evidence type="ECO:0000256" key="3">
    <source>
        <dbReference type="ARBA" id="ARBA00022448"/>
    </source>
</evidence>
<keyword evidence="5" id="KW-0349">Heme</keyword>
<dbReference type="GO" id="GO:0022904">
    <property type="term" value="P:respiratory electron transport chain"/>
    <property type="evidence" value="ECO:0007669"/>
    <property type="project" value="InterPro"/>
</dbReference>
<accession>A0A6B2JSJ6</accession>
<evidence type="ECO:0000256" key="12">
    <source>
        <dbReference type="ARBA" id="ARBA00037975"/>
    </source>
</evidence>
<keyword evidence="7" id="KW-0479">Metal-binding</keyword>
<keyword evidence="11 13" id="KW-0472">Membrane</keyword>
<evidence type="ECO:0000256" key="7">
    <source>
        <dbReference type="ARBA" id="ARBA00022723"/>
    </source>
</evidence>
<evidence type="ECO:0000313" key="15">
    <source>
        <dbReference type="EMBL" id="NDV01198.1"/>
    </source>
</evidence>
<keyword evidence="3" id="KW-0813">Transport</keyword>
<feature type="domain" description="Cytochrome b561 bacterial/Ni-hydrogenase" evidence="14">
    <location>
        <begin position="16"/>
        <end position="188"/>
    </location>
</feature>
<feature type="transmembrane region" description="Helical" evidence="13">
    <location>
        <begin position="55"/>
        <end position="76"/>
    </location>
</feature>
<keyword evidence="10" id="KW-0408">Iron</keyword>
<reference evidence="15 16" key="1">
    <citation type="submission" date="2020-02" db="EMBL/GenBank/DDBJ databases">
        <title>Pseudoroseicyclus tamarix, sp. nov., isolated from offshore sediment of a Tamarix chinensis forest.</title>
        <authorList>
            <person name="Gai Y."/>
        </authorList>
    </citation>
    <scope>NUCLEOTIDE SEQUENCE [LARGE SCALE GENOMIC DNA]</scope>
    <source>
        <strain evidence="15 16">CLL3-39</strain>
    </source>
</reference>
<keyword evidence="16" id="KW-1185">Reference proteome</keyword>
<evidence type="ECO:0000256" key="11">
    <source>
        <dbReference type="ARBA" id="ARBA00023136"/>
    </source>
</evidence>
<feature type="transmembrane region" description="Helical" evidence="13">
    <location>
        <begin position="96"/>
        <end position="117"/>
    </location>
</feature>
<dbReference type="InterPro" id="IPR011577">
    <property type="entry name" value="Cyt_b561_bac/Ni-Hgenase"/>
</dbReference>
<feature type="transmembrane region" description="Helical" evidence="13">
    <location>
        <begin position="157"/>
        <end position="176"/>
    </location>
</feature>